<keyword evidence="1" id="KW-1133">Transmembrane helix</keyword>
<organism evidence="2">
    <name type="scientific">viral metagenome</name>
    <dbReference type="NCBI Taxonomy" id="1070528"/>
    <lineage>
        <taxon>unclassified sequences</taxon>
        <taxon>metagenomes</taxon>
        <taxon>organismal metagenomes</taxon>
    </lineage>
</organism>
<keyword evidence="1" id="KW-0812">Transmembrane</keyword>
<reference evidence="2" key="1">
    <citation type="journal article" date="2020" name="Nature">
        <title>Giant virus diversity and host interactions through global metagenomics.</title>
        <authorList>
            <person name="Schulz F."/>
            <person name="Roux S."/>
            <person name="Paez-Espino D."/>
            <person name="Jungbluth S."/>
            <person name="Walsh D.A."/>
            <person name="Denef V.J."/>
            <person name="McMahon K.D."/>
            <person name="Konstantinidis K.T."/>
            <person name="Eloe-Fadrosh E.A."/>
            <person name="Kyrpides N.C."/>
            <person name="Woyke T."/>
        </authorList>
    </citation>
    <scope>NUCLEOTIDE SEQUENCE</scope>
    <source>
        <strain evidence="2">GVMAG-S-3300012919-55</strain>
    </source>
</reference>
<dbReference type="AlphaFoldDB" id="A0A6C0KIX1"/>
<evidence type="ECO:0000256" key="1">
    <source>
        <dbReference type="SAM" id="Phobius"/>
    </source>
</evidence>
<feature type="transmembrane region" description="Helical" evidence="1">
    <location>
        <begin position="125"/>
        <end position="143"/>
    </location>
</feature>
<protein>
    <submittedName>
        <fullName evidence="2">Uncharacterized protein</fullName>
    </submittedName>
</protein>
<dbReference type="EMBL" id="MN740920">
    <property type="protein sequence ID" value="QHU17962.1"/>
    <property type="molecule type" value="Genomic_DNA"/>
</dbReference>
<name>A0A6C0KIX1_9ZZZZ</name>
<sequence length="150" mass="17694">MVNENIETKKKETPVIPQMNNPAVKEETIQNLHTNIKQENEDTLADFYNQENENDLKKQIAQGNFKQDSYKNENINTDYLISNNLNVNKISSPQQNDILLMKLNRIIEMFEEQKDIRTNQKNEETVLYCFLGIFVIYVLDSFVKIGKYKR</sequence>
<evidence type="ECO:0000313" key="2">
    <source>
        <dbReference type="EMBL" id="QHU17962.1"/>
    </source>
</evidence>
<proteinExistence type="predicted"/>
<keyword evidence="1" id="KW-0472">Membrane</keyword>
<accession>A0A6C0KIX1</accession>